<proteinExistence type="predicted"/>
<gene>
    <name evidence="9" type="ORF">JF76_18850</name>
</gene>
<evidence type="ECO:0000256" key="6">
    <source>
        <dbReference type="ARBA" id="ARBA00022683"/>
    </source>
</evidence>
<dbReference type="InterPro" id="IPR004720">
    <property type="entry name" value="PTS_IIB_sorbose-sp"/>
</dbReference>
<evidence type="ECO:0000256" key="7">
    <source>
        <dbReference type="ARBA" id="ARBA00022777"/>
    </source>
</evidence>
<dbReference type="Pfam" id="PF03830">
    <property type="entry name" value="PTSIIB_sorb"/>
    <property type="match status" value="1"/>
</dbReference>
<dbReference type="Gene3D" id="3.40.35.10">
    <property type="entry name" value="Phosphotransferase system, sorbose subfamily IIB component"/>
    <property type="match status" value="1"/>
</dbReference>
<organism evidence="9 10">
    <name type="scientific">Lactobacillus kullabergensis</name>
    <dbReference type="NCBI Taxonomy" id="1218493"/>
    <lineage>
        <taxon>Bacteria</taxon>
        <taxon>Bacillati</taxon>
        <taxon>Bacillota</taxon>
        <taxon>Bacilli</taxon>
        <taxon>Lactobacillales</taxon>
        <taxon>Lactobacillaceae</taxon>
        <taxon>Lactobacillus</taxon>
    </lineage>
</organism>
<dbReference type="GO" id="GO:0008982">
    <property type="term" value="F:protein-N(PI)-phosphohistidine-sugar phosphotransferase activity"/>
    <property type="evidence" value="ECO:0007669"/>
    <property type="project" value="InterPro"/>
</dbReference>
<comment type="subcellular location">
    <subcellularLocation>
        <location evidence="1">Cytoplasm</location>
    </subcellularLocation>
</comment>
<dbReference type="Proteomes" id="UP000033533">
    <property type="component" value="Unassembled WGS sequence"/>
</dbReference>
<keyword evidence="7" id="KW-0418">Kinase</keyword>
<evidence type="ECO:0000313" key="10">
    <source>
        <dbReference type="Proteomes" id="UP000033533"/>
    </source>
</evidence>
<evidence type="ECO:0000256" key="1">
    <source>
        <dbReference type="ARBA" id="ARBA00004496"/>
    </source>
</evidence>
<accession>A0A0F4L6Z4</accession>
<comment type="caution">
    <text evidence="9">The sequence shown here is derived from an EMBL/GenBank/DDBJ whole genome shotgun (WGS) entry which is preliminary data.</text>
</comment>
<protein>
    <submittedName>
        <fullName evidence="9">PTS Man IIB</fullName>
    </submittedName>
</protein>
<keyword evidence="3" id="KW-0963">Cytoplasm</keyword>
<sequence length="159" mass="18225">MTVVLARVDQRLVHGVIVNAWYQYLQVNRFMVIDDEVSKNENMKTSMRIVKPAGTGMSIIDTEKALNNFKAGKYDNQRVLVLVKEPETIVKMLEAGIKIPKVNLGIIFKSDDRTQITKFIALNEKEKADLNKIHEYGVPIKLQFVPNDPEKDYFDKKGE</sequence>
<evidence type="ECO:0000256" key="2">
    <source>
        <dbReference type="ARBA" id="ARBA00022448"/>
    </source>
</evidence>
<keyword evidence="4" id="KW-0762">Sugar transport</keyword>
<evidence type="ECO:0000256" key="5">
    <source>
        <dbReference type="ARBA" id="ARBA00022679"/>
    </source>
</evidence>
<name>A0A0F4L6Z4_9LACO</name>
<dbReference type="EMBL" id="JXBY01000030">
    <property type="protein sequence ID" value="KJY54028.1"/>
    <property type="molecule type" value="Genomic_DNA"/>
</dbReference>
<dbReference type="SUPFAM" id="SSF52728">
    <property type="entry name" value="PTS IIb component"/>
    <property type="match status" value="1"/>
</dbReference>
<dbReference type="GO" id="GO:0009401">
    <property type="term" value="P:phosphoenolpyruvate-dependent sugar phosphotransferase system"/>
    <property type="evidence" value="ECO:0007669"/>
    <property type="project" value="UniProtKB-KW"/>
</dbReference>
<dbReference type="PROSITE" id="PS51101">
    <property type="entry name" value="PTS_EIIB_TYPE_4"/>
    <property type="match status" value="1"/>
</dbReference>
<dbReference type="AlphaFoldDB" id="A0A0F4L6Z4"/>
<feature type="domain" description="PTS EIIB type-4" evidence="8">
    <location>
        <begin position="1"/>
        <end position="159"/>
    </location>
</feature>
<evidence type="ECO:0000256" key="4">
    <source>
        <dbReference type="ARBA" id="ARBA00022597"/>
    </source>
</evidence>
<keyword evidence="2" id="KW-0813">Transport</keyword>
<dbReference type="InterPro" id="IPR036667">
    <property type="entry name" value="PTS_IIB_sorbose-sp_sf"/>
</dbReference>
<keyword evidence="5" id="KW-0808">Transferase</keyword>
<evidence type="ECO:0000256" key="3">
    <source>
        <dbReference type="ARBA" id="ARBA00022490"/>
    </source>
</evidence>
<evidence type="ECO:0000313" key="9">
    <source>
        <dbReference type="EMBL" id="KJY54028.1"/>
    </source>
</evidence>
<dbReference type="RefSeq" id="WP_045928833.1">
    <property type="nucleotide sequence ID" value="NZ_JBHSZS010000027.1"/>
</dbReference>
<evidence type="ECO:0000259" key="8">
    <source>
        <dbReference type="PROSITE" id="PS51101"/>
    </source>
</evidence>
<dbReference type="GO" id="GO:0005737">
    <property type="term" value="C:cytoplasm"/>
    <property type="evidence" value="ECO:0007669"/>
    <property type="project" value="UniProtKB-SubCell"/>
</dbReference>
<dbReference type="PATRIC" id="fig|1218493.3.peg.1977"/>
<dbReference type="HOGENOM" id="CLU_116175_3_0_9"/>
<keyword evidence="6" id="KW-0598">Phosphotransferase system</keyword>
<reference evidence="9 10" key="1">
    <citation type="submission" date="2014-12" db="EMBL/GenBank/DDBJ databases">
        <title>Comparative genomics of the lactic acid bacteria isolated from the honey bee gut.</title>
        <authorList>
            <person name="Ellegaard K.M."/>
            <person name="Tamarit D."/>
            <person name="Javelind E."/>
            <person name="Olofsson T."/>
            <person name="Andersson S.G."/>
            <person name="Vasquez A."/>
        </authorList>
    </citation>
    <scope>NUCLEOTIDE SEQUENCE [LARGE SCALE GENOMIC DNA]</scope>
    <source>
        <strain evidence="9 10">Biut2</strain>
    </source>
</reference>
<dbReference type="GO" id="GO:0016301">
    <property type="term" value="F:kinase activity"/>
    <property type="evidence" value="ECO:0007669"/>
    <property type="project" value="UniProtKB-KW"/>
</dbReference>
<dbReference type="STRING" id="1218493.JF76_18850"/>
<dbReference type="OrthoDB" id="9788818at2"/>